<dbReference type="InterPro" id="IPR008042">
    <property type="entry name" value="Retrotrans_Pao"/>
</dbReference>
<evidence type="ECO:0000313" key="2">
    <source>
        <dbReference type="WBParaSite" id="HPLM_0000363001-mRNA-1"/>
    </source>
</evidence>
<proteinExistence type="predicted"/>
<keyword evidence="1" id="KW-1133">Transmembrane helix</keyword>
<name>A0A158QJY9_HAEPC</name>
<dbReference type="Pfam" id="PF05380">
    <property type="entry name" value="Peptidase_A17"/>
    <property type="match status" value="1"/>
</dbReference>
<accession>A0A158QJY9</accession>
<keyword evidence="1" id="KW-0812">Transmembrane</keyword>
<protein>
    <submittedName>
        <fullName evidence="2">Secreted protein</fullName>
    </submittedName>
</protein>
<evidence type="ECO:0000256" key="1">
    <source>
        <dbReference type="SAM" id="Phobius"/>
    </source>
</evidence>
<keyword evidence="1" id="KW-0472">Membrane</keyword>
<dbReference type="WBParaSite" id="HPLM_0000363001-mRNA-1">
    <property type="protein sequence ID" value="HPLM_0000363001-mRNA-1"/>
    <property type="gene ID" value="HPLM_0000363001"/>
</dbReference>
<reference evidence="2" key="1">
    <citation type="submission" date="2016-04" db="UniProtKB">
        <authorList>
            <consortium name="WormBaseParasite"/>
        </authorList>
    </citation>
    <scope>IDENTIFICATION</scope>
</reference>
<organism evidence="2">
    <name type="scientific">Haemonchus placei</name>
    <name type="common">Barber's pole worm</name>
    <dbReference type="NCBI Taxonomy" id="6290"/>
    <lineage>
        <taxon>Eukaryota</taxon>
        <taxon>Metazoa</taxon>
        <taxon>Ecdysozoa</taxon>
        <taxon>Nematoda</taxon>
        <taxon>Chromadorea</taxon>
        <taxon>Rhabditida</taxon>
        <taxon>Rhabditina</taxon>
        <taxon>Rhabditomorpha</taxon>
        <taxon>Strongyloidea</taxon>
        <taxon>Trichostrongylidae</taxon>
        <taxon>Haemonchus</taxon>
    </lineage>
</organism>
<sequence length="116" mass="12703">LANTANPTERKIVHVTHSTFAPLGLLALILLPPKPLLQNLWKQKQNCDELPSRIQKCGATYANTQVDSRYTSRPTVLVISSNIPSGSCPFITKFSSSKAVRQEAALIPFIIATNET</sequence>
<feature type="transmembrane region" description="Helical" evidence="1">
    <location>
        <begin position="12"/>
        <end position="31"/>
    </location>
</feature>
<dbReference type="AlphaFoldDB" id="A0A158QJY9"/>